<accession>A0A5M9K1Y9</accession>
<dbReference type="EMBL" id="VICG01000002">
    <property type="protein sequence ID" value="KAA8575541.1"/>
    <property type="molecule type" value="Genomic_DNA"/>
</dbReference>
<proteinExistence type="predicted"/>
<keyword evidence="1" id="KW-0812">Transmembrane</keyword>
<keyword evidence="1" id="KW-0472">Membrane</keyword>
<evidence type="ECO:0000313" key="2">
    <source>
        <dbReference type="EMBL" id="KAA8575541.1"/>
    </source>
</evidence>
<evidence type="ECO:0000313" key="3">
    <source>
        <dbReference type="Proteomes" id="UP000322873"/>
    </source>
</evidence>
<organism evidence="2 3">
    <name type="scientific">Monilinia fructicola</name>
    <name type="common">Brown rot fungus</name>
    <name type="synonym">Ciboria fructicola</name>
    <dbReference type="NCBI Taxonomy" id="38448"/>
    <lineage>
        <taxon>Eukaryota</taxon>
        <taxon>Fungi</taxon>
        <taxon>Dikarya</taxon>
        <taxon>Ascomycota</taxon>
        <taxon>Pezizomycotina</taxon>
        <taxon>Leotiomycetes</taxon>
        <taxon>Helotiales</taxon>
        <taxon>Sclerotiniaceae</taxon>
        <taxon>Monilinia</taxon>
    </lineage>
</organism>
<feature type="transmembrane region" description="Helical" evidence="1">
    <location>
        <begin position="37"/>
        <end position="58"/>
    </location>
</feature>
<reference evidence="2 3" key="1">
    <citation type="submission" date="2019-06" db="EMBL/GenBank/DDBJ databases">
        <title>Genome Sequence of the Brown Rot Fungal Pathogen Monilinia fructicola.</title>
        <authorList>
            <person name="De Miccolis Angelini R.M."/>
            <person name="Landi L."/>
            <person name="Abate D."/>
            <person name="Pollastro S."/>
            <person name="Romanazzi G."/>
            <person name="Faretra F."/>
        </authorList>
    </citation>
    <scope>NUCLEOTIDE SEQUENCE [LARGE SCALE GENOMIC DNA]</scope>
    <source>
        <strain evidence="2 3">Mfrc123</strain>
    </source>
</reference>
<protein>
    <submittedName>
        <fullName evidence="2">Uncharacterized protein</fullName>
    </submittedName>
</protein>
<name>A0A5M9K1Y9_MONFR</name>
<evidence type="ECO:0000256" key="1">
    <source>
        <dbReference type="SAM" id="Phobius"/>
    </source>
</evidence>
<keyword evidence="1" id="KW-1133">Transmembrane helix</keyword>
<dbReference type="VEuPathDB" id="FungiDB:MFRU_002g00220"/>
<keyword evidence="3" id="KW-1185">Reference proteome</keyword>
<dbReference type="Proteomes" id="UP000322873">
    <property type="component" value="Unassembled WGS sequence"/>
</dbReference>
<gene>
    <name evidence="2" type="ORF">EYC84_004684</name>
</gene>
<dbReference type="AlphaFoldDB" id="A0A5M9K1Y9"/>
<sequence length="80" mass="9105">MAAQSTLRYSDPIGALYQRYANLIRDRIKGASKITKLLGTLFLTLSIICGGTFGHQWWQRRAAEKETGQETTPAEFWIEE</sequence>
<comment type="caution">
    <text evidence="2">The sequence shown here is derived from an EMBL/GenBank/DDBJ whole genome shotgun (WGS) entry which is preliminary data.</text>
</comment>